<dbReference type="InterPro" id="IPR051330">
    <property type="entry name" value="Phosphatase_reg/MetRdx"/>
</dbReference>
<organism evidence="1 2">
    <name type="scientific">Anisodus acutangulus</name>
    <dbReference type="NCBI Taxonomy" id="402998"/>
    <lineage>
        <taxon>Eukaryota</taxon>
        <taxon>Viridiplantae</taxon>
        <taxon>Streptophyta</taxon>
        <taxon>Embryophyta</taxon>
        <taxon>Tracheophyta</taxon>
        <taxon>Spermatophyta</taxon>
        <taxon>Magnoliopsida</taxon>
        <taxon>eudicotyledons</taxon>
        <taxon>Gunneridae</taxon>
        <taxon>Pentapetalae</taxon>
        <taxon>asterids</taxon>
        <taxon>lamiids</taxon>
        <taxon>Solanales</taxon>
        <taxon>Solanaceae</taxon>
        <taxon>Solanoideae</taxon>
        <taxon>Hyoscyameae</taxon>
        <taxon>Anisodus</taxon>
    </lineage>
</organism>
<dbReference type="PANTHER" id="PTHR21021">
    <property type="entry name" value="GAF/PUTATIVE CYTOSKELETAL PROTEIN"/>
    <property type="match status" value="1"/>
</dbReference>
<sequence length="85" mass="9834">MFLQLRVDGVLMRLRDTRLHCFFGEHNKSVILRESCWRETTFQALSSKGYPSDLATYSDPSIIADRLPIVMQKTQKLNFGVPCKK</sequence>
<dbReference type="Proteomes" id="UP001152561">
    <property type="component" value="Unassembled WGS sequence"/>
</dbReference>
<evidence type="ECO:0000313" key="2">
    <source>
        <dbReference type="Proteomes" id="UP001152561"/>
    </source>
</evidence>
<dbReference type="InterPro" id="IPR007303">
    <property type="entry name" value="TIP41-like"/>
</dbReference>
<protein>
    <recommendedName>
        <fullName evidence="3">TIP41-like protein</fullName>
    </recommendedName>
</protein>
<dbReference type="GO" id="GO:0031929">
    <property type="term" value="P:TOR signaling"/>
    <property type="evidence" value="ECO:0007669"/>
    <property type="project" value="TreeGrafter"/>
</dbReference>
<gene>
    <name evidence="1" type="ORF">K7X08_006964</name>
</gene>
<evidence type="ECO:0008006" key="3">
    <source>
        <dbReference type="Google" id="ProtNLM"/>
    </source>
</evidence>
<reference evidence="2" key="1">
    <citation type="journal article" date="2023" name="Proc. Natl. Acad. Sci. U.S.A.">
        <title>Genomic and structural basis for evolution of tropane alkaloid biosynthesis.</title>
        <authorList>
            <person name="Wanga Y.-J."/>
            <person name="Taina T."/>
            <person name="Yua J.-Y."/>
            <person name="Lia J."/>
            <person name="Xua B."/>
            <person name="Chenc J."/>
            <person name="D'Auriad J.C."/>
            <person name="Huanga J.-P."/>
            <person name="Huanga S.-X."/>
        </authorList>
    </citation>
    <scope>NUCLEOTIDE SEQUENCE [LARGE SCALE GENOMIC DNA]</scope>
    <source>
        <strain evidence="2">cv. KIB-2019</strain>
    </source>
</reference>
<accession>A0A9Q1LBR1</accession>
<proteinExistence type="predicted"/>
<dbReference type="AlphaFoldDB" id="A0A9Q1LBR1"/>
<evidence type="ECO:0000313" key="1">
    <source>
        <dbReference type="EMBL" id="KAJ8533640.1"/>
    </source>
</evidence>
<dbReference type="EMBL" id="JAJAGQ010000019">
    <property type="protein sequence ID" value="KAJ8533640.1"/>
    <property type="molecule type" value="Genomic_DNA"/>
</dbReference>
<keyword evidence="2" id="KW-1185">Reference proteome</keyword>
<dbReference type="GO" id="GO:0005829">
    <property type="term" value="C:cytosol"/>
    <property type="evidence" value="ECO:0007669"/>
    <property type="project" value="TreeGrafter"/>
</dbReference>
<dbReference type="OrthoDB" id="10253878at2759"/>
<comment type="caution">
    <text evidence="1">The sequence shown here is derived from an EMBL/GenBank/DDBJ whole genome shotgun (WGS) entry which is preliminary data.</text>
</comment>
<dbReference type="Pfam" id="PF04176">
    <property type="entry name" value="TIP41"/>
    <property type="match status" value="1"/>
</dbReference>
<dbReference type="PANTHER" id="PTHR21021:SF17">
    <property type="entry name" value="TIP41-LIKE PROTEIN ISOFORM X1"/>
    <property type="match status" value="1"/>
</dbReference>
<name>A0A9Q1LBR1_9SOLA</name>